<comment type="caution">
    <text evidence="2">The sequence shown here is derived from an EMBL/GenBank/DDBJ whole genome shotgun (WGS) entry which is preliminary data.</text>
</comment>
<dbReference type="PROSITE" id="PS01152">
    <property type="entry name" value="HESB"/>
    <property type="match status" value="1"/>
</dbReference>
<dbReference type="EMBL" id="RKST01000005">
    <property type="protein sequence ID" value="RUM98705.1"/>
    <property type="molecule type" value="Genomic_DNA"/>
</dbReference>
<dbReference type="GO" id="GO:0051537">
    <property type="term" value="F:2 iron, 2 sulfur cluster binding"/>
    <property type="evidence" value="ECO:0007669"/>
    <property type="project" value="TreeGrafter"/>
</dbReference>
<dbReference type="NCBIfam" id="TIGR00049">
    <property type="entry name" value="iron-sulfur cluster assembly accessory protein"/>
    <property type="match status" value="1"/>
</dbReference>
<keyword evidence="3" id="KW-1185">Reference proteome</keyword>
<evidence type="ECO:0000313" key="3">
    <source>
        <dbReference type="Proteomes" id="UP000281647"/>
    </source>
</evidence>
<dbReference type="NCBIfam" id="NF010147">
    <property type="entry name" value="PRK13623.1"/>
    <property type="match status" value="1"/>
</dbReference>
<dbReference type="Proteomes" id="UP000281647">
    <property type="component" value="Unassembled WGS sequence"/>
</dbReference>
<proteinExistence type="predicted"/>
<dbReference type="PANTHER" id="PTHR43011:SF1">
    <property type="entry name" value="IRON-SULFUR CLUSTER ASSEMBLY 2 HOMOLOG, MITOCHONDRIAL"/>
    <property type="match status" value="1"/>
</dbReference>
<reference evidence="2 3" key="1">
    <citation type="submission" date="2018-11" db="EMBL/GenBank/DDBJ databases">
        <title>Pseudaminobacter arsenicus sp. nov., an arsenic-resistant bacterium isolated from arsenic-rich aquifers.</title>
        <authorList>
            <person name="Mu Y."/>
        </authorList>
    </citation>
    <scope>NUCLEOTIDE SEQUENCE [LARGE SCALE GENOMIC DNA]</scope>
    <source>
        <strain evidence="2 3">CB3</strain>
    </source>
</reference>
<accession>A0A432V980</accession>
<dbReference type="GO" id="GO:0005506">
    <property type="term" value="F:iron ion binding"/>
    <property type="evidence" value="ECO:0007669"/>
    <property type="project" value="TreeGrafter"/>
</dbReference>
<dbReference type="AlphaFoldDB" id="A0A432V980"/>
<dbReference type="InterPro" id="IPR035903">
    <property type="entry name" value="HesB-like_dom_sf"/>
</dbReference>
<dbReference type="PANTHER" id="PTHR43011">
    <property type="entry name" value="IRON-SULFUR CLUSTER ASSEMBLY 2 HOMOLOG, MITOCHONDRIAL"/>
    <property type="match status" value="1"/>
</dbReference>
<protein>
    <submittedName>
        <fullName evidence="2">Iron-sulfur cluster insertion protein ErpA</fullName>
    </submittedName>
</protein>
<evidence type="ECO:0000313" key="2">
    <source>
        <dbReference type="EMBL" id="RUM98705.1"/>
    </source>
</evidence>
<dbReference type="InterPro" id="IPR017870">
    <property type="entry name" value="FeS_cluster_insertion_CS"/>
</dbReference>
<name>A0A432V980_9HYPH</name>
<dbReference type="Gene3D" id="2.60.300.12">
    <property type="entry name" value="HesB-like domain"/>
    <property type="match status" value="1"/>
</dbReference>
<gene>
    <name evidence="2" type="primary">erpA</name>
    <name evidence="2" type="ORF">EET67_06275</name>
</gene>
<feature type="domain" description="Core" evidence="1">
    <location>
        <begin position="12"/>
        <end position="111"/>
    </location>
</feature>
<dbReference type="OrthoDB" id="9801228at2"/>
<sequence>MGEDAKTTMKGVEISDAAARRIVRIVAGDAGKIALRVSVEGGGCSGFSYKFDLVDSKNDDDVAIEKDGATVLIDDISLVYMGGSVIDFVDDLMGQSFQIRNPNAVASCGCGTSFSV</sequence>
<dbReference type="GO" id="GO:0016226">
    <property type="term" value="P:iron-sulfur cluster assembly"/>
    <property type="evidence" value="ECO:0007669"/>
    <property type="project" value="InterPro"/>
</dbReference>
<dbReference type="InterPro" id="IPR016092">
    <property type="entry name" value="ATAP"/>
</dbReference>
<organism evidence="2 3">
    <name type="scientific">Borborobacter arsenicus</name>
    <dbReference type="NCBI Taxonomy" id="1851146"/>
    <lineage>
        <taxon>Bacteria</taxon>
        <taxon>Pseudomonadati</taxon>
        <taxon>Pseudomonadota</taxon>
        <taxon>Alphaproteobacteria</taxon>
        <taxon>Hyphomicrobiales</taxon>
        <taxon>Phyllobacteriaceae</taxon>
        <taxon>Borborobacter</taxon>
    </lineage>
</organism>
<dbReference type="SUPFAM" id="SSF89360">
    <property type="entry name" value="HesB-like domain"/>
    <property type="match status" value="1"/>
</dbReference>
<dbReference type="RefSeq" id="WP_128624772.1">
    <property type="nucleotide sequence ID" value="NZ_ML133509.1"/>
</dbReference>
<dbReference type="GO" id="GO:0051539">
    <property type="term" value="F:4 iron, 4 sulfur cluster binding"/>
    <property type="evidence" value="ECO:0007669"/>
    <property type="project" value="TreeGrafter"/>
</dbReference>
<dbReference type="Pfam" id="PF01521">
    <property type="entry name" value="Fe-S_biosyn"/>
    <property type="match status" value="1"/>
</dbReference>
<dbReference type="InterPro" id="IPR000361">
    <property type="entry name" value="ATAP_core_dom"/>
</dbReference>
<evidence type="ECO:0000259" key="1">
    <source>
        <dbReference type="Pfam" id="PF01521"/>
    </source>
</evidence>